<dbReference type="PANTHER" id="PTHR43586:SF15">
    <property type="entry name" value="BLR3095 PROTEIN"/>
    <property type="match status" value="1"/>
</dbReference>
<dbReference type="Gene3D" id="3.40.640.10">
    <property type="entry name" value="Type I PLP-dependent aspartate aminotransferase-like (Major domain)"/>
    <property type="match status" value="1"/>
</dbReference>
<organism evidence="2 3">
    <name type="scientific">Nonomuraea soli</name>
    <dbReference type="NCBI Taxonomy" id="1032476"/>
    <lineage>
        <taxon>Bacteria</taxon>
        <taxon>Bacillati</taxon>
        <taxon>Actinomycetota</taxon>
        <taxon>Actinomycetes</taxon>
        <taxon>Streptosporangiales</taxon>
        <taxon>Streptosporangiaceae</taxon>
        <taxon>Nonomuraea</taxon>
    </lineage>
</organism>
<accession>A0A7W0CVN4</accession>
<name>A0A7W0CVN4_9ACTN</name>
<dbReference type="InterPro" id="IPR000192">
    <property type="entry name" value="Aminotrans_V_dom"/>
</dbReference>
<dbReference type="SUPFAM" id="SSF53383">
    <property type="entry name" value="PLP-dependent transferases"/>
    <property type="match status" value="1"/>
</dbReference>
<comment type="caution">
    <text evidence="2">The sequence shown here is derived from an EMBL/GenBank/DDBJ whole genome shotgun (WGS) entry which is preliminary data.</text>
</comment>
<dbReference type="Gene3D" id="3.90.1150.10">
    <property type="entry name" value="Aspartate Aminotransferase, domain 1"/>
    <property type="match status" value="1"/>
</dbReference>
<evidence type="ECO:0000313" key="2">
    <source>
        <dbReference type="EMBL" id="MBA2897959.1"/>
    </source>
</evidence>
<dbReference type="InterPro" id="IPR015424">
    <property type="entry name" value="PyrdxlP-dep_Trfase"/>
</dbReference>
<feature type="domain" description="Aminotransferase class V" evidence="1">
    <location>
        <begin position="23"/>
        <end position="358"/>
    </location>
</feature>
<dbReference type="InterPro" id="IPR015421">
    <property type="entry name" value="PyrdxlP-dep_Trfase_major"/>
</dbReference>
<dbReference type="Proteomes" id="UP000530928">
    <property type="component" value="Unassembled WGS sequence"/>
</dbReference>
<evidence type="ECO:0000259" key="1">
    <source>
        <dbReference type="Pfam" id="PF00266"/>
    </source>
</evidence>
<dbReference type="InterPro" id="IPR015422">
    <property type="entry name" value="PyrdxlP-dep_Trfase_small"/>
</dbReference>
<dbReference type="GO" id="GO:0016829">
    <property type="term" value="F:lyase activity"/>
    <property type="evidence" value="ECO:0007669"/>
    <property type="project" value="UniProtKB-KW"/>
</dbReference>
<evidence type="ECO:0000313" key="3">
    <source>
        <dbReference type="Proteomes" id="UP000530928"/>
    </source>
</evidence>
<dbReference type="AlphaFoldDB" id="A0A7W0CVN4"/>
<gene>
    <name evidence="2" type="ORF">HNR30_009365</name>
</gene>
<reference evidence="2 3" key="1">
    <citation type="submission" date="2020-07" db="EMBL/GenBank/DDBJ databases">
        <title>Genomic Encyclopedia of Type Strains, Phase IV (KMG-IV): sequencing the most valuable type-strain genomes for metagenomic binning, comparative biology and taxonomic classification.</title>
        <authorList>
            <person name="Goeker M."/>
        </authorList>
    </citation>
    <scope>NUCLEOTIDE SEQUENCE [LARGE SCALE GENOMIC DNA]</scope>
    <source>
        <strain evidence="2 3">DSM 45533</strain>
    </source>
</reference>
<sequence length="367" mass="39628">MLDRLVEERELEFPITRSRIFMAHAAFSPLPARVAAAVCDLATALAERGQGSFLEDPIERGAREAAGRMLAVPARDVAFVLNTSTGVSLAASAIDWRPGDNVVVAAGDFPSASDPWRRHGIEVREADVWSGPFLDLVDNRTRAVCVSTVNFASGQAVRGLEELRDRGVLTVVDAIQTLGTRPFDASPYDVVVADGHKWLLAPKGCALMYVSPRAAEQLAPPVVGWRNMTTERPYGPGLDLVAGAGRFEAGSPNVLGIAGMGEALRMFGEVGLGAIEERLAELRSALVTILLKHGLADDAWAPETPLVSLPLAQVRAESLYRHLEAARISTSVRHDAAGRCYLRFSPHFYNTLDDLARLEEEIGAWSP</sequence>
<dbReference type="EMBL" id="JACDUR010000015">
    <property type="protein sequence ID" value="MBA2897959.1"/>
    <property type="molecule type" value="Genomic_DNA"/>
</dbReference>
<keyword evidence="3" id="KW-1185">Reference proteome</keyword>
<dbReference type="PANTHER" id="PTHR43586">
    <property type="entry name" value="CYSTEINE DESULFURASE"/>
    <property type="match status" value="1"/>
</dbReference>
<keyword evidence="2" id="KW-0456">Lyase</keyword>
<dbReference type="Pfam" id="PF00266">
    <property type="entry name" value="Aminotran_5"/>
    <property type="match status" value="1"/>
</dbReference>
<protein>
    <submittedName>
        <fullName evidence="2">Selenocysteine lyase/cysteine desulfurase</fullName>
    </submittedName>
</protein>
<dbReference type="RefSeq" id="WP_181616634.1">
    <property type="nucleotide sequence ID" value="NZ_BAABAM010000018.1"/>
</dbReference>
<proteinExistence type="predicted"/>